<dbReference type="InterPro" id="IPR001328">
    <property type="entry name" value="Pept_tRNA_hydro"/>
</dbReference>
<evidence type="ECO:0000256" key="3">
    <source>
        <dbReference type="ARBA" id="ARBA00022801"/>
    </source>
</evidence>
<dbReference type="Pfam" id="PF01195">
    <property type="entry name" value="Pept_tRNA_hydro"/>
    <property type="match status" value="1"/>
</dbReference>
<evidence type="ECO:0000313" key="11">
    <source>
        <dbReference type="Proteomes" id="UP001058120"/>
    </source>
</evidence>
<keyword evidence="2 7" id="KW-0820">tRNA-binding</keyword>
<comment type="subunit">
    <text evidence="7">Monomer.</text>
</comment>
<gene>
    <name evidence="7" type="primary">pth</name>
    <name evidence="10" type="ORF">JBF11_02720</name>
</gene>
<feature type="binding site" evidence="7">
    <location>
        <position position="74"/>
    </location>
    <ligand>
        <name>tRNA</name>
        <dbReference type="ChEBI" id="CHEBI:17843"/>
    </ligand>
</feature>
<evidence type="ECO:0000256" key="6">
    <source>
        <dbReference type="ARBA" id="ARBA00050038"/>
    </source>
</evidence>
<keyword evidence="3 7" id="KW-0378">Hydrolase</keyword>
<sequence length="197" mass="21723">MEIGGVLIGLGNPGSQYAATRHNIGFLALEAFLKDMSKEYRVDQISSTKFNGITFKLAYKNADWICAFPQTFMNLSGDCVQPLLAWYKLSPEKLFVIHDELDLIPGRIQLKKDGGNAGHNGLKSISSRLGTQNYYRLRIGIGRPKDSSQVSSYVLSGFGQDRDEIESAIASSVTALKEILESGALKAMNKINMKKKD</sequence>
<feature type="active site" description="Proton acceptor" evidence="7">
    <location>
        <position position="22"/>
    </location>
</feature>
<organism evidence="10 11">
    <name type="scientific">Taurinivorans muris</name>
    <dbReference type="NCBI Taxonomy" id="2787751"/>
    <lineage>
        <taxon>Bacteria</taxon>
        <taxon>Pseudomonadati</taxon>
        <taxon>Thermodesulfobacteriota</taxon>
        <taxon>Desulfovibrionia</taxon>
        <taxon>Desulfovibrionales</taxon>
        <taxon>Desulfovibrionaceae</taxon>
        <taxon>Taurinivorans</taxon>
    </lineage>
</organism>
<keyword evidence="4 7" id="KW-0694">RNA-binding</keyword>
<dbReference type="GO" id="GO:0004045">
    <property type="term" value="F:peptidyl-tRNA hydrolase activity"/>
    <property type="evidence" value="ECO:0007669"/>
    <property type="project" value="UniProtKB-EC"/>
</dbReference>
<keyword evidence="11" id="KW-1185">Reference proteome</keyword>
<feature type="site" description="Stabilizes the basic form of H active site to accept a proton" evidence="7">
    <location>
        <position position="99"/>
    </location>
</feature>
<name>A0ABY5Y418_9BACT</name>
<evidence type="ECO:0000256" key="2">
    <source>
        <dbReference type="ARBA" id="ARBA00022555"/>
    </source>
</evidence>
<dbReference type="RefSeq" id="WP_334315849.1">
    <property type="nucleotide sequence ID" value="NZ_CP065938.1"/>
</dbReference>
<keyword evidence="7" id="KW-0963">Cytoplasm</keyword>
<dbReference type="PANTHER" id="PTHR17224">
    <property type="entry name" value="PEPTIDYL-TRNA HYDROLASE"/>
    <property type="match status" value="1"/>
</dbReference>
<proteinExistence type="inferred from homology"/>
<dbReference type="Proteomes" id="UP001058120">
    <property type="component" value="Chromosome"/>
</dbReference>
<dbReference type="PROSITE" id="PS01195">
    <property type="entry name" value="PEPT_TRNA_HYDROL_1"/>
    <property type="match status" value="1"/>
</dbReference>
<dbReference type="PANTHER" id="PTHR17224:SF1">
    <property type="entry name" value="PEPTIDYL-TRNA HYDROLASE"/>
    <property type="match status" value="1"/>
</dbReference>
<feature type="binding site" evidence="7">
    <location>
        <position position="17"/>
    </location>
    <ligand>
        <name>tRNA</name>
        <dbReference type="ChEBI" id="CHEBI:17843"/>
    </ligand>
</feature>
<dbReference type="NCBIfam" id="TIGR00447">
    <property type="entry name" value="pth"/>
    <property type="match status" value="1"/>
</dbReference>
<dbReference type="InterPro" id="IPR036416">
    <property type="entry name" value="Pept_tRNA_hydro_sf"/>
</dbReference>
<evidence type="ECO:0000256" key="4">
    <source>
        <dbReference type="ARBA" id="ARBA00022884"/>
    </source>
</evidence>
<evidence type="ECO:0000313" key="10">
    <source>
        <dbReference type="EMBL" id="UWX06246.1"/>
    </source>
</evidence>
<evidence type="ECO:0000256" key="5">
    <source>
        <dbReference type="ARBA" id="ARBA00038063"/>
    </source>
</evidence>
<dbReference type="Gene3D" id="3.40.50.1470">
    <property type="entry name" value="Peptidyl-tRNA hydrolase"/>
    <property type="match status" value="1"/>
</dbReference>
<evidence type="ECO:0000256" key="9">
    <source>
        <dbReference type="RuleBase" id="RU004320"/>
    </source>
</evidence>
<dbReference type="CDD" id="cd00462">
    <property type="entry name" value="PTH"/>
    <property type="match status" value="1"/>
</dbReference>
<protein>
    <recommendedName>
        <fullName evidence="6 7">Peptidyl-tRNA hydrolase</fullName>
        <shortName evidence="7">Pth</shortName>
        <ecNumber evidence="1 7">3.1.1.29</ecNumber>
    </recommendedName>
</protein>
<evidence type="ECO:0000256" key="8">
    <source>
        <dbReference type="RuleBase" id="RU000673"/>
    </source>
</evidence>
<reference evidence="10" key="1">
    <citation type="submission" date="2020-12" db="EMBL/GenBank/DDBJ databases">
        <title>Taurinivorans muris gen. nov., sp. nov., fundamental and realized metabolic niche of a ubiquitous sulfidogenic bacterium in the murine intestine.</title>
        <authorList>
            <person name="Ye H."/>
            <person name="Hanson B.T."/>
            <person name="Loy A."/>
        </authorList>
    </citation>
    <scope>NUCLEOTIDE SEQUENCE</scope>
    <source>
        <strain evidence="10">LT0009</strain>
    </source>
</reference>
<feature type="site" description="Discriminates between blocked and unblocked aminoacyl-tRNA" evidence="7">
    <location>
        <position position="12"/>
    </location>
</feature>
<evidence type="ECO:0000256" key="1">
    <source>
        <dbReference type="ARBA" id="ARBA00013260"/>
    </source>
</evidence>
<dbReference type="PROSITE" id="PS01196">
    <property type="entry name" value="PEPT_TRNA_HYDROL_2"/>
    <property type="match status" value="1"/>
</dbReference>
<comment type="function">
    <text evidence="7">Hydrolyzes ribosome-free peptidyl-tRNAs (with 1 or more amino acids incorporated), which drop off the ribosome during protein synthesis, or as a result of ribosome stalling.</text>
</comment>
<evidence type="ECO:0000256" key="7">
    <source>
        <dbReference type="HAMAP-Rule" id="MF_00083"/>
    </source>
</evidence>
<comment type="subcellular location">
    <subcellularLocation>
        <location evidence="7">Cytoplasm</location>
    </subcellularLocation>
</comment>
<comment type="function">
    <text evidence="7">Catalyzes the release of premature peptidyl moieties from peptidyl-tRNA molecules trapped in stalled 50S ribosomal subunits, and thus maintains levels of free tRNAs and 50S ribosomes.</text>
</comment>
<comment type="catalytic activity">
    <reaction evidence="7 8">
        <text>an N-acyl-L-alpha-aminoacyl-tRNA + H2O = an N-acyl-L-amino acid + a tRNA + H(+)</text>
        <dbReference type="Rhea" id="RHEA:54448"/>
        <dbReference type="Rhea" id="RHEA-COMP:10123"/>
        <dbReference type="Rhea" id="RHEA-COMP:13883"/>
        <dbReference type="ChEBI" id="CHEBI:15377"/>
        <dbReference type="ChEBI" id="CHEBI:15378"/>
        <dbReference type="ChEBI" id="CHEBI:59874"/>
        <dbReference type="ChEBI" id="CHEBI:78442"/>
        <dbReference type="ChEBI" id="CHEBI:138191"/>
        <dbReference type="EC" id="3.1.1.29"/>
    </reaction>
</comment>
<dbReference type="SUPFAM" id="SSF53178">
    <property type="entry name" value="Peptidyl-tRNA hydrolase-like"/>
    <property type="match status" value="1"/>
</dbReference>
<feature type="binding site" evidence="7">
    <location>
        <position position="72"/>
    </location>
    <ligand>
        <name>tRNA</name>
        <dbReference type="ChEBI" id="CHEBI:17843"/>
    </ligand>
</feature>
<feature type="binding site" evidence="7">
    <location>
        <position position="120"/>
    </location>
    <ligand>
        <name>tRNA</name>
        <dbReference type="ChEBI" id="CHEBI:17843"/>
    </ligand>
</feature>
<dbReference type="EC" id="3.1.1.29" evidence="1 7"/>
<dbReference type="HAMAP" id="MF_00083">
    <property type="entry name" value="Pept_tRNA_hydro_bact"/>
    <property type="match status" value="1"/>
</dbReference>
<dbReference type="InterPro" id="IPR018171">
    <property type="entry name" value="Pept_tRNA_hydro_CS"/>
</dbReference>
<accession>A0ABY5Y418</accession>
<dbReference type="EMBL" id="CP065938">
    <property type="protein sequence ID" value="UWX06246.1"/>
    <property type="molecule type" value="Genomic_DNA"/>
</dbReference>
<comment type="similarity">
    <text evidence="5 7 9">Belongs to the PTH family.</text>
</comment>